<dbReference type="RefSeq" id="WP_200131625.1">
    <property type="nucleotide sequence ID" value="NZ_JAEHOI010000004.1"/>
</dbReference>
<evidence type="ECO:0000313" key="2">
    <source>
        <dbReference type="EMBL" id="MBK0421408.1"/>
    </source>
</evidence>
<dbReference type="AlphaFoldDB" id="A0A934QC17"/>
<dbReference type="GO" id="GO:0016853">
    <property type="term" value="F:isomerase activity"/>
    <property type="evidence" value="ECO:0007669"/>
    <property type="project" value="UniProtKB-KW"/>
</dbReference>
<dbReference type="Proteomes" id="UP000618733">
    <property type="component" value="Unassembled WGS sequence"/>
</dbReference>
<gene>
    <name evidence="2" type="ORF">JD292_04880</name>
</gene>
<dbReference type="EMBL" id="JAEHOI010000004">
    <property type="protein sequence ID" value="MBK0421408.1"/>
    <property type="molecule type" value="Genomic_DNA"/>
</dbReference>
<protein>
    <submittedName>
        <fullName evidence="2">Peptidylprolyl isomerase</fullName>
    </submittedName>
</protein>
<evidence type="ECO:0000313" key="3">
    <source>
        <dbReference type="Proteomes" id="UP000618733"/>
    </source>
</evidence>
<keyword evidence="3" id="KW-1185">Reference proteome</keyword>
<reference evidence="2" key="1">
    <citation type="submission" date="2020-12" db="EMBL/GenBank/DDBJ databases">
        <title>Leucobacter sp. CAS2, isolated from Chromium sludge.</title>
        <authorList>
            <person name="Xu Z."/>
        </authorList>
    </citation>
    <scope>NUCLEOTIDE SEQUENCE</scope>
    <source>
        <strain evidence="2">CSA2</strain>
    </source>
</reference>
<accession>A0A934QC17</accession>
<feature type="chain" id="PRO_5037620532" evidence="1">
    <location>
        <begin position="31"/>
        <end position="312"/>
    </location>
</feature>
<keyword evidence="2" id="KW-0413">Isomerase</keyword>
<dbReference type="PROSITE" id="PS51257">
    <property type="entry name" value="PROKAR_LIPOPROTEIN"/>
    <property type="match status" value="1"/>
</dbReference>
<proteinExistence type="predicted"/>
<comment type="caution">
    <text evidence="2">The sequence shown here is derived from an EMBL/GenBank/DDBJ whole genome shotgun (WGS) entry which is preliminary data.</text>
</comment>
<name>A0A934QC17_9MICO</name>
<keyword evidence="1" id="KW-0732">Signal</keyword>
<evidence type="ECO:0000256" key="1">
    <source>
        <dbReference type="SAM" id="SignalP"/>
    </source>
</evidence>
<feature type="signal peptide" evidence="1">
    <location>
        <begin position="1"/>
        <end position="30"/>
    </location>
</feature>
<sequence>MLRRFVPATAAATLLIAGLTGCSAQQAAQADCTPAYSAGSLSDGTTVLGEFGSKPEVSIPKDVKIDTTQRTVVGKTGTGTQKRERMAVDQTLVSVNMVFFDAATSKKLYASPAFNNPGQAPEFLMLSKEQENPLSKAVECTRPGDRVVAALSPQDSAGIMQQLGGTMGSSLVGVIDIVEARPLASQGPVKGLPNGYPAVVTNEDGRPGVVLPPTDKPAGSSSAVRIQGDGAEVKATDNVIAQVLTVGWDHQITNNTWDTGIAGLGNEQQISQSGFTYRTELTGKKVGSQVVVIDDPQGGKPSVSVIDILGVN</sequence>
<organism evidence="2 3">
    <name type="scientific">Leucobacter edaphi</name>
    <dbReference type="NCBI Taxonomy" id="2796472"/>
    <lineage>
        <taxon>Bacteria</taxon>
        <taxon>Bacillati</taxon>
        <taxon>Actinomycetota</taxon>
        <taxon>Actinomycetes</taxon>
        <taxon>Micrococcales</taxon>
        <taxon>Microbacteriaceae</taxon>
        <taxon>Leucobacter</taxon>
    </lineage>
</organism>